<keyword evidence="2" id="KW-1185">Reference proteome</keyword>
<dbReference type="OrthoDB" id="2943863at2"/>
<dbReference type="EMBL" id="RBVX01000064">
    <property type="protein sequence ID" value="RSL29489.1"/>
    <property type="molecule type" value="Genomic_DNA"/>
</dbReference>
<protein>
    <submittedName>
        <fullName evidence="1">Uncharacterized protein</fullName>
    </submittedName>
</protein>
<accession>A0A428MTM0</accession>
<sequence length="145" mass="15792">MNPMHMHNLCKQHVGHLVMVQMSNNEQLQGFIEDVDENNVYMMVPENANNHNNNNNNGMVQGAQANNMMAQGQQQNNNKCGCHSGMGNRQFFGGGYGGYGGYDGYGGYGSYGGYPGGGYGGYGPRPRYRRLILPLTALAAISTLF</sequence>
<gene>
    <name evidence="1" type="ORF">D7Z54_30930</name>
</gene>
<proteinExistence type="predicted"/>
<dbReference type="Proteomes" id="UP000275076">
    <property type="component" value="Unassembled WGS sequence"/>
</dbReference>
<comment type="caution">
    <text evidence="1">The sequence shown here is derived from an EMBL/GenBank/DDBJ whole genome shotgun (WGS) entry which is preliminary data.</text>
</comment>
<name>A0A428MTM0_9BACI</name>
<organism evidence="1 2">
    <name type="scientific">Salibacterium salarium</name>
    <dbReference type="NCBI Taxonomy" id="284579"/>
    <lineage>
        <taxon>Bacteria</taxon>
        <taxon>Bacillati</taxon>
        <taxon>Bacillota</taxon>
        <taxon>Bacilli</taxon>
        <taxon>Bacillales</taxon>
        <taxon>Bacillaceae</taxon>
    </lineage>
</organism>
<reference evidence="1 2" key="1">
    <citation type="submission" date="2018-10" db="EMBL/GenBank/DDBJ databases">
        <title>Draft genome sequence of Bacillus salarius IM0101, isolated from a hypersaline soil in Inner Mongolia, China.</title>
        <authorList>
            <person name="Yamprayoonswat W."/>
            <person name="Boonvisut S."/>
            <person name="Jumpathong W."/>
            <person name="Sittihan S."/>
            <person name="Ruangsuj P."/>
            <person name="Wanthongcharoen S."/>
            <person name="Thongpramul N."/>
            <person name="Pimmason S."/>
            <person name="Yu B."/>
            <person name="Yasawong M."/>
        </authorList>
    </citation>
    <scope>NUCLEOTIDE SEQUENCE [LARGE SCALE GENOMIC DNA]</scope>
    <source>
        <strain evidence="1 2">IM0101</strain>
    </source>
</reference>
<dbReference type="RefSeq" id="WP_125562426.1">
    <property type="nucleotide sequence ID" value="NZ_RBVX01000064.1"/>
</dbReference>
<dbReference type="AlphaFoldDB" id="A0A428MTM0"/>
<evidence type="ECO:0000313" key="1">
    <source>
        <dbReference type="EMBL" id="RSL29489.1"/>
    </source>
</evidence>
<evidence type="ECO:0000313" key="2">
    <source>
        <dbReference type="Proteomes" id="UP000275076"/>
    </source>
</evidence>